<organism evidence="1 2">
    <name type="scientific">Vermiconidia calcicola</name>
    <dbReference type="NCBI Taxonomy" id="1690605"/>
    <lineage>
        <taxon>Eukaryota</taxon>
        <taxon>Fungi</taxon>
        <taxon>Dikarya</taxon>
        <taxon>Ascomycota</taxon>
        <taxon>Pezizomycotina</taxon>
        <taxon>Dothideomycetes</taxon>
        <taxon>Dothideomycetidae</taxon>
        <taxon>Mycosphaerellales</taxon>
        <taxon>Extremaceae</taxon>
        <taxon>Vermiconidia</taxon>
    </lineage>
</organism>
<evidence type="ECO:0000313" key="1">
    <source>
        <dbReference type="EMBL" id="KAK3724863.1"/>
    </source>
</evidence>
<dbReference type="EMBL" id="JAUTXU010000004">
    <property type="protein sequence ID" value="KAK3724863.1"/>
    <property type="molecule type" value="Genomic_DNA"/>
</dbReference>
<sequence length="372" mass="41712">MFTATEITHALQAVSDDAFKVIVGSIMSESIELAGLISALLRYAKAPTNRILTFDPDRTPPALRLVRNRLLRLQLDTDRYTHLPTLTCDATFEWLCSQMCEVEILRPKSAAAVGAFRTLVEWLFWMTVFDWDKAPRGAWMDEVLDDAGRKTFERDLYTAAILMIDAYRSLTIPLPKKLERLSKKLELIVVVRSVVPPMTSREHGMIQTVNSEIAIQFSSHGPPVLVCLDSGATTSSIDEAFLLAHFPDAVIENLPMPFENFGIGNGRVLNEKFAVLDIYIPAEIDGQSQLAHVRHEFGVRPDKGVPMLIGQDFITRQGSTLNQREGKVYIAACQNAKVDWVMSKGSISQRPNSRGQESHRTQDLRGESIEKR</sequence>
<name>A0ACC3NYN7_9PEZI</name>
<comment type="caution">
    <text evidence="1">The sequence shown here is derived from an EMBL/GenBank/DDBJ whole genome shotgun (WGS) entry which is preliminary data.</text>
</comment>
<gene>
    <name evidence="1" type="ORF">LTR37_000911</name>
</gene>
<proteinExistence type="predicted"/>
<reference evidence="1" key="1">
    <citation type="submission" date="2023-07" db="EMBL/GenBank/DDBJ databases">
        <title>Black Yeasts Isolated from many extreme environments.</title>
        <authorList>
            <person name="Coleine C."/>
            <person name="Stajich J.E."/>
            <person name="Selbmann L."/>
        </authorList>
    </citation>
    <scope>NUCLEOTIDE SEQUENCE</scope>
    <source>
        <strain evidence="1">CCFEE 5714</strain>
    </source>
</reference>
<keyword evidence="2" id="KW-1185">Reference proteome</keyword>
<protein>
    <submittedName>
        <fullName evidence="1">Uncharacterized protein</fullName>
    </submittedName>
</protein>
<dbReference type="Proteomes" id="UP001281147">
    <property type="component" value="Unassembled WGS sequence"/>
</dbReference>
<evidence type="ECO:0000313" key="2">
    <source>
        <dbReference type="Proteomes" id="UP001281147"/>
    </source>
</evidence>
<accession>A0ACC3NYN7</accession>